<organism evidence="2 3">
    <name type="scientific">Oedothorax gibbosus</name>
    <dbReference type="NCBI Taxonomy" id="931172"/>
    <lineage>
        <taxon>Eukaryota</taxon>
        <taxon>Metazoa</taxon>
        <taxon>Ecdysozoa</taxon>
        <taxon>Arthropoda</taxon>
        <taxon>Chelicerata</taxon>
        <taxon>Arachnida</taxon>
        <taxon>Araneae</taxon>
        <taxon>Araneomorphae</taxon>
        <taxon>Entelegynae</taxon>
        <taxon>Araneoidea</taxon>
        <taxon>Linyphiidae</taxon>
        <taxon>Erigoninae</taxon>
        <taxon>Oedothorax</taxon>
    </lineage>
</organism>
<gene>
    <name evidence="2" type="ORF">JTE90_007487</name>
</gene>
<dbReference type="SUPFAM" id="SSF53098">
    <property type="entry name" value="Ribonuclease H-like"/>
    <property type="match status" value="1"/>
</dbReference>
<accession>A0AAV6TPT4</accession>
<name>A0AAV6TPT4_9ARAC</name>
<proteinExistence type="predicted"/>
<evidence type="ECO:0008006" key="4">
    <source>
        <dbReference type="Google" id="ProtNLM"/>
    </source>
</evidence>
<feature type="region of interest" description="Disordered" evidence="1">
    <location>
        <begin position="1"/>
        <end position="37"/>
    </location>
</feature>
<evidence type="ECO:0000313" key="3">
    <source>
        <dbReference type="Proteomes" id="UP000827092"/>
    </source>
</evidence>
<dbReference type="GO" id="GO:0003676">
    <property type="term" value="F:nucleic acid binding"/>
    <property type="evidence" value="ECO:0007669"/>
    <property type="project" value="InterPro"/>
</dbReference>
<dbReference type="InterPro" id="IPR036397">
    <property type="entry name" value="RNaseH_sf"/>
</dbReference>
<evidence type="ECO:0000256" key="1">
    <source>
        <dbReference type="SAM" id="MobiDB-lite"/>
    </source>
</evidence>
<comment type="caution">
    <text evidence="2">The sequence shown here is derived from an EMBL/GenBank/DDBJ whole genome shotgun (WGS) entry which is preliminary data.</text>
</comment>
<evidence type="ECO:0000313" key="2">
    <source>
        <dbReference type="EMBL" id="KAG8173698.1"/>
    </source>
</evidence>
<dbReference type="EMBL" id="JAFNEN010001539">
    <property type="protein sequence ID" value="KAG8173698.1"/>
    <property type="molecule type" value="Genomic_DNA"/>
</dbReference>
<dbReference type="PANTHER" id="PTHR38681">
    <property type="entry name" value="RETROVIRUS-RELATED POL POLYPROTEIN FROM TRANSPOSON 412-LIKE PROTEIN-RELATED"/>
    <property type="match status" value="1"/>
</dbReference>
<keyword evidence="3" id="KW-1185">Reference proteome</keyword>
<dbReference type="PANTHER" id="PTHR38681:SF1">
    <property type="entry name" value="RETROVIRUS-RELATED POL POLYPROTEIN FROM TRANSPOSON 412-LIKE PROTEIN"/>
    <property type="match status" value="1"/>
</dbReference>
<dbReference type="Gene3D" id="3.30.420.10">
    <property type="entry name" value="Ribonuclease H-like superfamily/Ribonuclease H"/>
    <property type="match status" value="1"/>
</dbReference>
<feature type="compositionally biased region" description="Polar residues" evidence="1">
    <location>
        <begin position="1"/>
        <end position="16"/>
    </location>
</feature>
<dbReference type="Proteomes" id="UP000827092">
    <property type="component" value="Unassembled WGS sequence"/>
</dbReference>
<sequence>MCPAHSTSTRGLSTASGGRALTHEHPRTGPSGKPRVSHYTLPSNACLLLGVRRIRTTSYHPISNGLVERMHRQLKAAIKCHATDRWTDTLPTVSPRDP</sequence>
<reference evidence="2 3" key="1">
    <citation type="journal article" date="2022" name="Nat. Ecol. Evol.">
        <title>A masculinizing supergene underlies an exaggerated male reproductive morph in a spider.</title>
        <authorList>
            <person name="Hendrickx F."/>
            <person name="De Corte Z."/>
            <person name="Sonet G."/>
            <person name="Van Belleghem S.M."/>
            <person name="Kostlbacher S."/>
            <person name="Vangestel C."/>
        </authorList>
    </citation>
    <scope>NUCLEOTIDE SEQUENCE [LARGE SCALE GENOMIC DNA]</scope>
    <source>
        <strain evidence="2">W744_W776</strain>
    </source>
</reference>
<protein>
    <recommendedName>
        <fullName evidence="4">Integrase catalytic domain-containing protein</fullName>
    </recommendedName>
</protein>
<dbReference type="AlphaFoldDB" id="A0AAV6TPT4"/>
<dbReference type="InterPro" id="IPR012337">
    <property type="entry name" value="RNaseH-like_sf"/>
</dbReference>